<protein>
    <submittedName>
        <fullName evidence="2">Uncharacterized protein</fullName>
    </submittedName>
</protein>
<dbReference type="EMBL" id="AWWI01000075">
    <property type="protein sequence ID" value="PIL19932.1"/>
    <property type="molecule type" value="Genomic_DNA"/>
</dbReference>
<comment type="caution">
    <text evidence="2">The sequence shown here is derived from an EMBL/GenBank/DDBJ whole genome shotgun (WGS) entry which is preliminary data.</text>
</comment>
<evidence type="ECO:0000313" key="3">
    <source>
        <dbReference type="Proteomes" id="UP000231259"/>
    </source>
</evidence>
<keyword evidence="1" id="KW-1133">Transmembrane helix</keyword>
<evidence type="ECO:0000313" key="2">
    <source>
        <dbReference type="EMBL" id="PIL19932.1"/>
    </source>
</evidence>
<proteinExistence type="predicted"/>
<feature type="transmembrane region" description="Helical" evidence="1">
    <location>
        <begin position="24"/>
        <end position="44"/>
    </location>
</feature>
<dbReference type="Proteomes" id="UP000231259">
    <property type="component" value="Unassembled WGS sequence"/>
</dbReference>
<keyword evidence="1" id="KW-0812">Transmembrane</keyword>
<sequence length="97" mass="10249">MFDIKLDEMHPASRDAECLPEGSGLALCGLGSVMTLALIAVALITGKPLWVIVTLWIAVGPAIIFGLALVAVSWAHVPRSFGVDSTLLSQEGRARHV</sequence>
<keyword evidence="3" id="KW-1185">Reference proteome</keyword>
<feature type="transmembrane region" description="Helical" evidence="1">
    <location>
        <begin position="50"/>
        <end position="72"/>
    </location>
</feature>
<evidence type="ECO:0000256" key="1">
    <source>
        <dbReference type="SAM" id="Phobius"/>
    </source>
</evidence>
<gene>
    <name evidence="2" type="ORF">P775_12160</name>
</gene>
<keyword evidence="1" id="KW-0472">Membrane</keyword>
<organism evidence="2 3">
    <name type="scientific">Puniceibacterium antarcticum</name>
    <dbReference type="NCBI Taxonomy" id="1206336"/>
    <lineage>
        <taxon>Bacteria</taxon>
        <taxon>Pseudomonadati</taxon>
        <taxon>Pseudomonadota</taxon>
        <taxon>Alphaproteobacteria</taxon>
        <taxon>Rhodobacterales</taxon>
        <taxon>Paracoccaceae</taxon>
        <taxon>Puniceibacterium</taxon>
    </lineage>
</organism>
<reference evidence="2 3" key="1">
    <citation type="submission" date="2013-09" db="EMBL/GenBank/DDBJ databases">
        <title>Genome sequencing of Phaeobacter antarcticus sp. nov. SM1211.</title>
        <authorList>
            <person name="Zhang X.-Y."/>
            <person name="Liu C."/>
            <person name="Chen X.-L."/>
            <person name="Xie B.-B."/>
            <person name="Qin Q.-L."/>
            <person name="Rong J.-C."/>
            <person name="Zhang Y.-Z."/>
        </authorList>
    </citation>
    <scope>NUCLEOTIDE SEQUENCE [LARGE SCALE GENOMIC DNA]</scope>
    <source>
        <strain evidence="2 3">SM1211</strain>
    </source>
</reference>
<accession>A0A2G8REI0</accession>
<dbReference type="AlphaFoldDB" id="A0A2G8REI0"/>
<name>A0A2G8REI0_9RHOB</name>